<reference evidence="2 3" key="1">
    <citation type="submission" date="2017-12" db="EMBL/GenBank/DDBJ databases">
        <authorList>
            <consortium name="DOE Joint Genome Institute"/>
            <person name="Haridas S."/>
            <person name="Kjaerbolling I."/>
            <person name="Vesth T.C."/>
            <person name="Frisvad J.C."/>
            <person name="Nybo J.L."/>
            <person name="Theobald S."/>
            <person name="Kuo A."/>
            <person name="Bowyer P."/>
            <person name="Matsuda Y."/>
            <person name="Mondo S."/>
            <person name="Lyhne E.K."/>
            <person name="Kogle M.E."/>
            <person name="Clum A."/>
            <person name="Lipzen A."/>
            <person name="Salamov A."/>
            <person name="Ngan C.Y."/>
            <person name="Daum C."/>
            <person name="Chiniquy J."/>
            <person name="Barry K."/>
            <person name="LaButti K."/>
            <person name="Simmons B.A."/>
            <person name="Magnuson J.K."/>
            <person name="Mortensen U.H."/>
            <person name="Larsen T.O."/>
            <person name="Grigoriev I.V."/>
            <person name="Baker S.E."/>
            <person name="Andersen M.R."/>
            <person name="Nordberg H.P."/>
            <person name="Cantor M.N."/>
            <person name="Hua S.X."/>
        </authorList>
    </citation>
    <scope>NUCLEOTIDE SEQUENCE [LARGE SCALE GENOMIC DNA]</scope>
    <source>
        <strain evidence="2 3">CBS 102.13</strain>
    </source>
</reference>
<organism evidence="2 3">
    <name type="scientific">Aspergillus candidus</name>
    <dbReference type="NCBI Taxonomy" id="41067"/>
    <lineage>
        <taxon>Eukaryota</taxon>
        <taxon>Fungi</taxon>
        <taxon>Dikarya</taxon>
        <taxon>Ascomycota</taxon>
        <taxon>Pezizomycotina</taxon>
        <taxon>Eurotiomycetes</taxon>
        <taxon>Eurotiomycetidae</taxon>
        <taxon>Eurotiales</taxon>
        <taxon>Aspergillaceae</taxon>
        <taxon>Aspergillus</taxon>
        <taxon>Aspergillus subgen. Circumdati</taxon>
    </lineage>
</organism>
<sequence length="662" mass="74422">MPTQSILCPRMNEVQEPLIMFHSLNSKLVTEASTRQLVLELSPNLPSHHIEASLTCDMEFASRNFIHEWLSKTEDCYDQSSVARRPLSGHQRPEEGELRRYERRPRHKTKDDHYEYNGSSRTKEKHRTKSEKKPVKKNRNHTINDNFHASNVPRNRVTVLLLESLLAFSETEFLEKAPLPDKEDHWTDRDKERKCGSRTGISKKLMDRFSFNSPRANNVGQSEFVEEERSQPSDMTLLKTTNQYTGFASSHNPTSIRRCGGSDFTSYRGIAVGGRTLDGDEAPRGRSRVPKPCNAFYFDQTQLALERLFDLYCKHLLLFDLASGEGTASISHRTKRYWNLNELKSLLKKRQRLWGPDGTGTTFAEGLNLRTSAKRRSITPNDSTMATARPFKRRRITSESGTEHGSGLVDNPSRPPEQSFGRENWPNEPREGSSHMVMGTNDGTSDYALGLPSMVTRTPTSAGISEGGGALYSPSWIQVHGSRTPAKSTSDHGLDRAGDTAAHTHNDVGIEYNIGRTLYTADLDAEYEGIVHSEEVAPGSILGVELGDYMNDTMGARRNGSICPATQDLHYYCGLTIRPLSRTPFDTAGTALEEEHSPTEFQNTNKSSEFAQSAYGPKHQGSCHDAITVSIKEICDTYQLPRDEPLHWDGRCKSYKAREQSQ</sequence>
<evidence type="ECO:0000313" key="2">
    <source>
        <dbReference type="EMBL" id="PLB38396.1"/>
    </source>
</evidence>
<dbReference type="GeneID" id="36524508"/>
<name>A0A2I2FCN2_ASPCN</name>
<protein>
    <submittedName>
        <fullName evidence="2">Uncharacterized protein</fullName>
    </submittedName>
</protein>
<dbReference type="Proteomes" id="UP000234585">
    <property type="component" value="Unassembled WGS sequence"/>
</dbReference>
<feature type="compositionally biased region" description="Basic and acidic residues" evidence="1">
    <location>
        <begin position="91"/>
        <end position="100"/>
    </location>
</feature>
<dbReference type="EMBL" id="KZ559136">
    <property type="protein sequence ID" value="PLB38396.1"/>
    <property type="molecule type" value="Genomic_DNA"/>
</dbReference>
<feature type="compositionally biased region" description="Basic residues" evidence="1">
    <location>
        <begin position="123"/>
        <end position="140"/>
    </location>
</feature>
<evidence type="ECO:0000313" key="3">
    <source>
        <dbReference type="Proteomes" id="UP000234585"/>
    </source>
</evidence>
<proteinExistence type="predicted"/>
<dbReference type="AlphaFoldDB" id="A0A2I2FCN2"/>
<feature type="region of interest" description="Disordered" evidence="1">
    <location>
        <begin position="374"/>
        <end position="444"/>
    </location>
</feature>
<gene>
    <name evidence="2" type="ORF">BDW47DRAFT_131603</name>
</gene>
<accession>A0A2I2FCN2</accession>
<keyword evidence="3" id="KW-1185">Reference proteome</keyword>
<dbReference type="RefSeq" id="XP_024672408.1">
    <property type="nucleotide sequence ID" value="XM_024817348.1"/>
</dbReference>
<dbReference type="OrthoDB" id="2537141at2759"/>
<feature type="region of interest" description="Disordered" evidence="1">
    <location>
        <begin position="82"/>
        <end position="149"/>
    </location>
</feature>
<evidence type="ECO:0000256" key="1">
    <source>
        <dbReference type="SAM" id="MobiDB-lite"/>
    </source>
</evidence>